<comment type="subcellular location">
    <subcellularLocation>
        <location evidence="1">Membrane</location>
        <topology evidence="1">Multi-pass membrane protein</topology>
    </subcellularLocation>
</comment>
<evidence type="ECO:0000313" key="8">
    <source>
        <dbReference type="Proteomes" id="UP000054988"/>
    </source>
</evidence>
<name>A0A0W0G5W6_MONRR</name>
<dbReference type="GO" id="GO:0005886">
    <property type="term" value="C:plasma membrane"/>
    <property type="evidence" value="ECO:0007669"/>
    <property type="project" value="TreeGrafter"/>
</dbReference>
<dbReference type="Proteomes" id="UP000054988">
    <property type="component" value="Unassembled WGS sequence"/>
</dbReference>
<evidence type="ECO:0000256" key="1">
    <source>
        <dbReference type="ARBA" id="ARBA00004141"/>
    </source>
</evidence>
<comment type="caution">
    <text evidence="7">The sequence shown here is derived from an EMBL/GenBank/DDBJ whole genome shotgun (WGS) entry which is preliminary data.</text>
</comment>
<feature type="transmembrane region" description="Helical" evidence="6">
    <location>
        <begin position="368"/>
        <end position="386"/>
    </location>
</feature>
<dbReference type="Gene3D" id="1.10.4160.10">
    <property type="entry name" value="Hydantoin permease"/>
    <property type="match status" value="1"/>
</dbReference>
<keyword evidence="5 6" id="KW-0472">Membrane</keyword>
<sequence length="556" mass="62075">MASGKDFRRFFRPSNWVTKREPSSWAPLGGLLQSNIDLDPSLGRDRIWRSWMFLFYWASDSVNVGTMQQASSILTVGLSYREAIPCIFIGNLIIAMALTANATIGATLHVPFSIISRASFGVYGAWFPIASRLILGLIYFGINTQILSSCVHVMLGAIWPSFRSLPNHIPPQIGITTSGMIAYVVAWIIQFPFLVIPPVRMRYLFLIKSLVMTLATFVILGWSVNRAGGAGPIFSQHSTLTGANKSWAWMYCINAAMSSKTTIAASISDFSRYSRSPWDQYWQVILIPFWYTLWSAFGIIVTSAGFVLYGEYLWDPTKIIERWDSRAGAFFMALAFAAGTIGTNISINSVAVSNDFTALMPKYLNIKRGAIICSLLGGWACVPWNIQKSGNVLLNFLGGYAIFLAPAVSVMICDFYLVKRQMIIVPELYQPFGRYRYSNGVNWRAFVAVAVSLPINLPGLANVMSPKTVHNIGGLKFAYKASWLIAFSMGFTTYYILNLIFPATSAMAERQLLAEEALLEEARAAYEERDKPPTSKDLSESMLEVRHMDRVIRFQI</sequence>
<dbReference type="AlphaFoldDB" id="A0A0W0G5W6"/>
<comment type="similarity">
    <text evidence="2">Belongs to the purine-cytosine permease (2.A.39) family.</text>
</comment>
<feature type="transmembrane region" description="Helical" evidence="6">
    <location>
        <begin position="329"/>
        <end position="347"/>
    </location>
</feature>
<feature type="transmembrane region" description="Helical" evidence="6">
    <location>
        <begin position="137"/>
        <end position="161"/>
    </location>
</feature>
<feature type="transmembrane region" description="Helical" evidence="6">
    <location>
        <begin position="289"/>
        <end position="309"/>
    </location>
</feature>
<dbReference type="eggNOG" id="KOG2466">
    <property type="taxonomic scope" value="Eukaryota"/>
</dbReference>
<dbReference type="InterPro" id="IPR001248">
    <property type="entry name" value="Pur-cyt_permease"/>
</dbReference>
<protein>
    <recommendedName>
        <fullName evidence="9">Allantoin permease</fullName>
    </recommendedName>
</protein>
<feature type="transmembrane region" description="Helical" evidence="6">
    <location>
        <begin position="392"/>
        <end position="418"/>
    </location>
</feature>
<evidence type="ECO:0008006" key="9">
    <source>
        <dbReference type="Google" id="ProtNLM"/>
    </source>
</evidence>
<feature type="transmembrane region" description="Helical" evidence="6">
    <location>
        <begin position="110"/>
        <end position="130"/>
    </location>
</feature>
<evidence type="ECO:0000256" key="3">
    <source>
        <dbReference type="ARBA" id="ARBA00022692"/>
    </source>
</evidence>
<evidence type="ECO:0000313" key="7">
    <source>
        <dbReference type="EMBL" id="KTB43975.1"/>
    </source>
</evidence>
<feature type="transmembrane region" description="Helical" evidence="6">
    <location>
        <begin position="248"/>
        <end position="268"/>
    </location>
</feature>
<accession>A0A0W0G5W6</accession>
<feature type="transmembrane region" description="Helical" evidence="6">
    <location>
        <begin position="203"/>
        <end position="224"/>
    </location>
</feature>
<dbReference type="InterPro" id="IPR045225">
    <property type="entry name" value="Uracil/uridine/allantoin_perm"/>
</dbReference>
<keyword evidence="3 6" id="KW-0812">Transmembrane</keyword>
<dbReference type="PANTHER" id="PTHR30618:SF0">
    <property type="entry name" value="PURINE-URACIL PERMEASE NCS1"/>
    <property type="match status" value="1"/>
</dbReference>
<feature type="transmembrane region" description="Helical" evidence="6">
    <location>
        <begin position="481"/>
        <end position="501"/>
    </location>
</feature>
<feature type="transmembrane region" description="Helical" evidence="6">
    <location>
        <begin position="173"/>
        <end position="196"/>
    </location>
</feature>
<reference evidence="7 8" key="1">
    <citation type="submission" date="2015-12" db="EMBL/GenBank/DDBJ databases">
        <title>Draft genome sequence of Moniliophthora roreri, the causal agent of frosty pod rot of cacao.</title>
        <authorList>
            <person name="Aime M.C."/>
            <person name="Diaz-Valderrama J.R."/>
            <person name="Kijpornyongpan T."/>
            <person name="Phillips-Mora W."/>
        </authorList>
    </citation>
    <scope>NUCLEOTIDE SEQUENCE [LARGE SCALE GENOMIC DNA]</scope>
    <source>
        <strain evidence="7 8">MCA 2952</strain>
    </source>
</reference>
<evidence type="ECO:0000256" key="6">
    <source>
        <dbReference type="SAM" id="Phobius"/>
    </source>
</evidence>
<organism evidence="7 8">
    <name type="scientific">Moniliophthora roreri</name>
    <name type="common">Frosty pod rot fungus</name>
    <name type="synonym">Monilia roreri</name>
    <dbReference type="NCBI Taxonomy" id="221103"/>
    <lineage>
        <taxon>Eukaryota</taxon>
        <taxon>Fungi</taxon>
        <taxon>Dikarya</taxon>
        <taxon>Basidiomycota</taxon>
        <taxon>Agaricomycotina</taxon>
        <taxon>Agaricomycetes</taxon>
        <taxon>Agaricomycetidae</taxon>
        <taxon>Agaricales</taxon>
        <taxon>Marasmiineae</taxon>
        <taxon>Marasmiaceae</taxon>
        <taxon>Moniliophthora</taxon>
    </lineage>
</organism>
<proteinExistence type="inferred from homology"/>
<dbReference type="GO" id="GO:0015205">
    <property type="term" value="F:nucleobase transmembrane transporter activity"/>
    <property type="evidence" value="ECO:0007669"/>
    <property type="project" value="TreeGrafter"/>
</dbReference>
<keyword evidence="4 6" id="KW-1133">Transmembrane helix</keyword>
<dbReference type="PANTHER" id="PTHR30618">
    <property type="entry name" value="NCS1 FAMILY PURINE/PYRIMIDINE TRANSPORTER"/>
    <property type="match status" value="1"/>
</dbReference>
<dbReference type="Pfam" id="PF02133">
    <property type="entry name" value="Transp_cyt_pur"/>
    <property type="match status" value="1"/>
</dbReference>
<gene>
    <name evidence="7" type="ORF">WG66_3446</name>
</gene>
<evidence type="ECO:0000256" key="5">
    <source>
        <dbReference type="ARBA" id="ARBA00023136"/>
    </source>
</evidence>
<evidence type="ECO:0000256" key="2">
    <source>
        <dbReference type="ARBA" id="ARBA00008974"/>
    </source>
</evidence>
<dbReference type="EMBL" id="LATX01001031">
    <property type="protein sequence ID" value="KTB43975.1"/>
    <property type="molecule type" value="Genomic_DNA"/>
</dbReference>
<evidence type="ECO:0000256" key="4">
    <source>
        <dbReference type="ARBA" id="ARBA00022989"/>
    </source>
</evidence>
<feature type="transmembrane region" description="Helical" evidence="6">
    <location>
        <begin position="441"/>
        <end position="461"/>
    </location>
</feature>
<feature type="transmembrane region" description="Helical" evidence="6">
    <location>
        <begin position="83"/>
        <end position="104"/>
    </location>
</feature>